<evidence type="ECO:0000256" key="1">
    <source>
        <dbReference type="ARBA" id="ARBA00006484"/>
    </source>
</evidence>
<name>A0ABV9BAY4_9ACTN</name>
<dbReference type="InterPro" id="IPR002347">
    <property type="entry name" value="SDR_fam"/>
</dbReference>
<evidence type="ECO:0000313" key="4">
    <source>
        <dbReference type="Proteomes" id="UP001595839"/>
    </source>
</evidence>
<evidence type="ECO:0000313" key="3">
    <source>
        <dbReference type="EMBL" id="MFC4508287.1"/>
    </source>
</evidence>
<accession>A0ABV9BAY4</accession>
<dbReference type="Proteomes" id="UP001595839">
    <property type="component" value="Unassembled WGS sequence"/>
</dbReference>
<keyword evidence="2 3" id="KW-0560">Oxidoreductase</keyword>
<dbReference type="Pfam" id="PF00106">
    <property type="entry name" value="adh_short"/>
    <property type="match status" value="1"/>
</dbReference>
<dbReference type="EMBL" id="JBHSFK010000074">
    <property type="protein sequence ID" value="MFC4508287.1"/>
    <property type="molecule type" value="Genomic_DNA"/>
</dbReference>
<evidence type="ECO:0000256" key="2">
    <source>
        <dbReference type="ARBA" id="ARBA00023002"/>
    </source>
</evidence>
<organism evidence="3 4">
    <name type="scientific">Streptomyces vulcanius</name>
    <dbReference type="NCBI Taxonomy" id="1441876"/>
    <lineage>
        <taxon>Bacteria</taxon>
        <taxon>Bacillati</taxon>
        <taxon>Actinomycetota</taxon>
        <taxon>Actinomycetes</taxon>
        <taxon>Kitasatosporales</taxon>
        <taxon>Streptomycetaceae</taxon>
        <taxon>Streptomyces</taxon>
    </lineage>
</organism>
<dbReference type="RefSeq" id="WP_381187279.1">
    <property type="nucleotide sequence ID" value="NZ_JBHSFK010000074.1"/>
</dbReference>
<dbReference type="CDD" id="cd05233">
    <property type="entry name" value="SDR_c"/>
    <property type="match status" value="1"/>
</dbReference>
<dbReference type="PRINTS" id="PR00081">
    <property type="entry name" value="GDHRDH"/>
</dbReference>
<dbReference type="EC" id="1.-.-.-" evidence="3"/>
<comment type="similarity">
    <text evidence="1">Belongs to the short-chain dehydrogenases/reductases (SDR) family.</text>
</comment>
<dbReference type="SUPFAM" id="SSF51735">
    <property type="entry name" value="NAD(P)-binding Rossmann-fold domains"/>
    <property type="match status" value="1"/>
</dbReference>
<reference evidence="4" key="1">
    <citation type="journal article" date="2019" name="Int. J. Syst. Evol. Microbiol.">
        <title>The Global Catalogue of Microorganisms (GCM) 10K type strain sequencing project: providing services to taxonomists for standard genome sequencing and annotation.</title>
        <authorList>
            <consortium name="The Broad Institute Genomics Platform"/>
            <consortium name="The Broad Institute Genome Sequencing Center for Infectious Disease"/>
            <person name="Wu L."/>
            <person name="Ma J."/>
        </authorList>
    </citation>
    <scope>NUCLEOTIDE SEQUENCE [LARGE SCALE GENOMIC DNA]</scope>
    <source>
        <strain evidence="4">CGMCC 4.7177</strain>
    </source>
</reference>
<dbReference type="PANTHER" id="PTHR44196:SF2">
    <property type="entry name" value="SHORT-CHAIN DEHYDROGENASE-RELATED"/>
    <property type="match status" value="1"/>
</dbReference>
<protein>
    <submittedName>
        <fullName evidence="3">SDR family NAD(P)-dependent oxidoreductase</fullName>
        <ecNumber evidence="3">1.-.-.-</ecNumber>
    </submittedName>
</protein>
<dbReference type="GO" id="GO:0016491">
    <property type="term" value="F:oxidoreductase activity"/>
    <property type="evidence" value="ECO:0007669"/>
    <property type="project" value="UniProtKB-KW"/>
</dbReference>
<proteinExistence type="inferred from homology"/>
<gene>
    <name evidence="3" type="ORF">ACFPIH_54405</name>
</gene>
<sequence>MNSPPPPRPLAVITGASAGIGYQLALLFAKAGYDLVATGRSDRIFSVADDFSEFGATVHAVQADLAQYEQVETLWDKTMSLGRPIDVAVINAGIGVGGASFADTDLAQELNLIQLNCASVVHLAKRVVVHMKANRRGRILITSSISATQPTPYETVYGPTRAFTYSFAESLREELRHDGIVVTALLPGATDSDFHARAGMGNTAIGRMKKNDRTRVARQGYDALMKGRDHVVGGDLATKFQALLNRFLPEPVKAARQGKAARP</sequence>
<dbReference type="Gene3D" id="3.40.50.720">
    <property type="entry name" value="NAD(P)-binding Rossmann-like Domain"/>
    <property type="match status" value="1"/>
</dbReference>
<dbReference type="InterPro" id="IPR036291">
    <property type="entry name" value="NAD(P)-bd_dom_sf"/>
</dbReference>
<keyword evidence="4" id="KW-1185">Reference proteome</keyword>
<comment type="caution">
    <text evidence="3">The sequence shown here is derived from an EMBL/GenBank/DDBJ whole genome shotgun (WGS) entry which is preliminary data.</text>
</comment>
<dbReference type="PANTHER" id="PTHR44196">
    <property type="entry name" value="DEHYDROGENASE/REDUCTASE SDR FAMILY MEMBER 7B"/>
    <property type="match status" value="1"/>
</dbReference>